<reference evidence="1 2" key="2">
    <citation type="submission" date="2024-11" db="EMBL/GenBank/DDBJ databases">
        <title>Using genomics to understand microbial adaptation to soil warming.</title>
        <authorList>
            <person name="Deangelis K.M. PhD."/>
        </authorList>
    </citation>
    <scope>NUCLEOTIDE SEQUENCE [LARGE SCALE GENOMIC DNA]</scope>
    <source>
        <strain evidence="1 2">GAS97</strain>
    </source>
</reference>
<organism evidence="1 2">
    <name type="scientific">Caballeronia udeis</name>
    <dbReference type="NCBI Taxonomy" id="1232866"/>
    <lineage>
        <taxon>Bacteria</taxon>
        <taxon>Pseudomonadati</taxon>
        <taxon>Pseudomonadota</taxon>
        <taxon>Betaproteobacteria</taxon>
        <taxon>Burkholderiales</taxon>
        <taxon>Burkholderiaceae</taxon>
        <taxon>Caballeronia</taxon>
    </lineage>
</organism>
<protein>
    <submittedName>
        <fullName evidence="1">Uncharacterized protein YdeI (YjbR/CyaY-like superfamily)</fullName>
    </submittedName>
</protein>
<gene>
    <name evidence="1" type="ORF">ABH943_007283</name>
</gene>
<proteinExistence type="predicted"/>
<evidence type="ECO:0000313" key="2">
    <source>
        <dbReference type="Proteomes" id="UP001620514"/>
    </source>
</evidence>
<evidence type="ECO:0000313" key="1">
    <source>
        <dbReference type="EMBL" id="MFK4447247.1"/>
    </source>
</evidence>
<name>A0ABW8MU47_9BURK</name>
<comment type="caution">
    <text evidence="1">The sequence shown here is derived from an EMBL/GenBank/DDBJ whole genome shotgun (WGS) entry which is preliminary data.</text>
</comment>
<reference evidence="1 2" key="1">
    <citation type="submission" date="2024-10" db="EMBL/GenBank/DDBJ databases">
        <authorList>
            <person name="Deangelis K."/>
            <person name="Huntemann M."/>
            <person name="Clum A."/>
            <person name="Wang J."/>
            <person name="Palaniappan K."/>
            <person name="Ritter S."/>
            <person name="Chen I.-M."/>
            <person name="Stamatis D."/>
            <person name="Reddy T."/>
            <person name="O'Malley R."/>
            <person name="Daum C."/>
            <person name="Ng V."/>
            <person name="Ivanova N."/>
            <person name="Kyrpides N."/>
            <person name="Woyke T."/>
        </authorList>
    </citation>
    <scope>NUCLEOTIDE SEQUENCE [LARGE SCALE GENOMIC DNA]</scope>
    <source>
        <strain evidence="1 2">GAS97</strain>
    </source>
</reference>
<sequence length="137" mass="15279">MPATTTNEPVLACETRAAWAAWLAKNHLASKGIWLRLAKKTADTPSVSYAEAIEVALCYGWIDGQKKTDNEHFWLQRFTARSAKSMWSKINRDKATTLIASGQMKAAGMKEIERARNDGRWDAAYDSARTSVIPADF</sequence>
<dbReference type="Proteomes" id="UP001620514">
    <property type="component" value="Unassembled WGS sequence"/>
</dbReference>
<accession>A0ABW8MU47</accession>
<keyword evidence="2" id="KW-1185">Reference proteome</keyword>
<dbReference type="EMBL" id="JBIYDN010000033">
    <property type="protein sequence ID" value="MFK4447247.1"/>
    <property type="molecule type" value="Genomic_DNA"/>
</dbReference>